<dbReference type="SUPFAM" id="SSF48452">
    <property type="entry name" value="TPR-like"/>
    <property type="match status" value="1"/>
</dbReference>
<organism evidence="2 3">
    <name type="scientific">Maridesulfovibrio salexigens (strain ATCC 14822 / DSM 2638 / NCIMB 8403 / VKM B-1763)</name>
    <name type="common">Desulfovibrio salexigens</name>
    <dbReference type="NCBI Taxonomy" id="526222"/>
    <lineage>
        <taxon>Bacteria</taxon>
        <taxon>Pseudomonadati</taxon>
        <taxon>Thermodesulfobacteriota</taxon>
        <taxon>Desulfovibrionia</taxon>
        <taxon>Desulfovibrionales</taxon>
        <taxon>Desulfovibrionaceae</taxon>
        <taxon>Maridesulfovibrio</taxon>
    </lineage>
</organism>
<dbReference type="Gene3D" id="1.25.40.10">
    <property type="entry name" value="Tetratricopeptide repeat domain"/>
    <property type="match status" value="1"/>
</dbReference>
<dbReference type="AlphaFoldDB" id="C6BZA2"/>
<evidence type="ECO:0000313" key="2">
    <source>
        <dbReference type="EMBL" id="ACS80739.1"/>
    </source>
</evidence>
<keyword evidence="1" id="KW-0812">Transmembrane</keyword>
<keyword evidence="3" id="KW-1185">Reference proteome</keyword>
<dbReference type="InterPro" id="IPR011990">
    <property type="entry name" value="TPR-like_helical_dom_sf"/>
</dbReference>
<feature type="transmembrane region" description="Helical" evidence="1">
    <location>
        <begin position="75"/>
        <end position="101"/>
    </location>
</feature>
<dbReference type="Proteomes" id="UP000002601">
    <property type="component" value="Chromosome"/>
</dbReference>
<dbReference type="SUPFAM" id="SSF48371">
    <property type="entry name" value="ARM repeat"/>
    <property type="match status" value="1"/>
</dbReference>
<evidence type="ECO:0000313" key="3">
    <source>
        <dbReference type="Proteomes" id="UP000002601"/>
    </source>
</evidence>
<dbReference type="eggNOG" id="ENOG502ZV57">
    <property type="taxonomic scope" value="Bacteria"/>
</dbReference>
<dbReference type="InterPro" id="IPR016024">
    <property type="entry name" value="ARM-type_fold"/>
</dbReference>
<dbReference type="InterPro" id="IPR011989">
    <property type="entry name" value="ARM-like"/>
</dbReference>
<sequence length="370" mass="42346">MYFLRNKVIRMARMRLLGAFAASYILEGGAVWFYLNRGAASWYIYTAIAAHIFSALSFFIFTAPKPRAVPGIGFYYPRIAALFTFFMPLIGLAGITLTLLMSRVFMKSYGLAEEYKEKAYEGGGVDVDLPTDISEFLYDEIDVHPIADILTGDDMEMKRGAVNLLRHIGSAEAVKLLRKSLSDESSEVRFYAHTALTRLEEDYAEAVEKARFRADKYDSAQSHAELASVYRNYARSGLPEVNMQERSMGLACEHWRKAVEKDQESTDYLMRLAEAYVESRKFSEALHIYRETMKTPKLEMESRLGICRTFFEMGNFIALFEEVEQLRVLPELESPDPFKALIYNFWREELVSGEGAEVEADFNEVGNEFR</sequence>
<name>C6BZA2_MARSD</name>
<feature type="transmembrane region" description="Helical" evidence="1">
    <location>
        <begin position="41"/>
        <end position="63"/>
    </location>
</feature>
<accession>C6BZA2</accession>
<proteinExistence type="predicted"/>
<dbReference type="KEGG" id="dsa:Desal_2685"/>
<gene>
    <name evidence="2" type="ordered locus">Desal_2685</name>
</gene>
<reference evidence="2 3" key="1">
    <citation type="submission" date="2009-06" db="EMBL/GenBank/DDBJ databases">
        <title>Complete sequence of Desulfovibrio salexigens DSM 2638.</title>
        <authorList>
            <consortium name="US DOE Joint Genome Institute"/>
            <person name="Lucas S."/>
            <person name="Copeland A."/>
            <person name="Lapidus A."/>
            <person name="Glavina del Rio T."/>
            <person name="Tice H."/>
            <person name="Bruce D."/>
            <person name="Goodwin L."/>
            <person name="Pitluck S."/>
            <person name="Munk A.C."/>
            <person name="Brettin T."/>
            <person name="Detter J.C."/>
            <person name="Han C."/>
            <person name="Tapia R."/>
            <person name="Larimer F."/>
            <person name="Land M."/>
            <person name="Hauser L."/>
            <person name="Kyrpides N."/>
            <person name="Anderson I."/>
            <person name="Wall J.D."/>
            <person name="Arkin A.P."/>
            <person name="Dehal P."/>
            <person name="Chivian D."/>
            <person name="Giles B."/>
            <person name="Hazen T.C."/>
        </authorList>
    </citation>
    <scope>NUCLEOTIDE SEQUENCE [LARGE SCALE GENOMIC DNA]</scope>
    <source>
        <strain evidence="3">ATCC 14822 / DSM 2638 / NCIMB 8403 / VKM B-1763</strain>
    </source>
</reference>
<dbReference type="HOGENOM" id="CLU_747478_0_0_7"/>
<protein>
    <submittedName>
        <fullName evidence="2">Uncharacterized protein</fullName>
    </submittedName>
</protein>
<dbReference type="EMBL" id="CP001649">
    <property type="protein sequence ID" value="ACS80739.1"/>
    <property type="molecule type" value="Genomic_DNA"/>
</dbReference>
<dbReference type="STRING" id="526222.Desal_2685"/>
<keyword evidence="1" id="KW-0472">Membrane</keyword>
<keyword evidence="1" id="KW-1133">Transmembrane helix</keyword>
<dbReference type="Gene3D" id="1.25.10.10">
    <property type="entry name" value="Leucine-rich Repeat Variant"/>
    <property type="match status" value="1"/>
</dbReference>
<feature type="transmembrane region" description="Helical" evidence="1">
    <location>
        <begin position="12"/>
        <end position="35"/>
    </location>
</feature>
<dbReference type="Pfam" id="PF13646">
    <property type="entry name" value="HEAT_2"/>
    <property type="match status" value="1"/>
</dbReference>
<evidence type="ECO:0000256" key="1">
    <source>
        <dbReference type="SAM" id="Phobius"/>
    </source>
</evidence>